<name>A0A2P5DQQ1_PARAD</name>
<sequence length="88" mass="9648">MESRAADLFWREADQKKARKLTTRVQAHAPPCLHLDQITTMAVALAEPFAPSVIGRESTSVDEVVAGDPSSLFDFFQSQCIIANQAQS</sequence>
<gene>
    <name evidence="1" type="ORF">PanWU01x14_042320</name>
</gene>
<proteinExistence type="predicted"/>
<evidence type="ECO:0000313" key="1">
    <source>
        <dbReference type="EMBL" id="PON75607.1"/>
    </source>
</evidence>
<dbReference type="AlphaFoldDB" id="A0A2P5DQQ1"/>
<protein>
    <submittedName>
        <fullName evidence="1">Uncharacterized protein</fullName>
    </submittedName>
</protein>
<organism evidence="1 2">
    <name type="scientific">Parasponia andersonii</name>
    <name type="common">Sponia andersonii</name>
    <dbReference type="NCBI Taxonomy" id="3476"/>
    <lineage>
        <taxon>Eukaryota</taxon>
        <taxon>Viridiplantae</taxon>
        <taxon>Streptophyta</taxon>
        <taxon>Embryophyta</taxon>
        <taxon>Tracheophyta</taxon>
        <taxon>Spermatophyta</taxon>
        <taxon>Magnoliopsida</taxon>
        <taxon>eudicotyledons</taxon>
        <taxon>Gunneridae</taxon>
        <taxon>Pentapetalae</taxon>
        <taxon>rosids</taxon>
        <taxon>fabids</taxon>
        <taxon>Rosales</taxon>
        <taxon>Cannabaceae</taxon>
        <taxon>Parasponia</taxon>
    </lineage>
</organism>
<reference evidence="2" key="1">
    <citation type="submission" date="2016-06" db="EMBL/GenBank/DDBJ databases">
        <title>Parallel loss of symbiosis genes in relatives of nitrogen-fixing non-legume Parasponia.</title>
        <authorList>
            <person name="Van Velzen R."/>
            <person name="Holmer R."/>
            <person name="Bu F."/>
            <person name="Rutten L."/>
            <person name="Van Zeijl A."/>
            <person name="Liu W."/>
            <person name="Santuari L."/>
            <person name="Cao Q."/>
            <person name="Sharma T."/>
            <person name="Shen D."/>
            <person name="Roswanjaya Y."/>
            <person name="Wardhani T."/>
            <person name="Kalhor M.S."/>
            <person name="Jansen J."/>
            <person name="Van den Hoogen J."/>
            <person name="Gungor B."/>
            <person name="Hartog M."/>
            <person name="Hontelez J."/>
            <person name="Verver J."/>
            <person name="Yang W.-C."/>
            <person name="Schijlen E."/>
            <person name="Repin R."/>
            <person name="Schilthuizen M."/>
            <person name="Schranz E."/>
            <person name="Heidstra R."/>
            <person name="Miyata K."/>
            <person name="Fedorova E."/>
            <person name="Kohlen W."/>
            <person name="Bisseling T."/>
            <person name="Smit S."/>
            <person name="Geurts R."/>
        </authorList>
    </citation>
    <scope>NUCLEOTIDE SEQUENCE [LARGE SCALE GENOMIC DNA]</scope>
    <source>
        <strain evidence="2">cv. WU1-14</strain>
    </source>
</reference>
<evidence type="ECO:0000313" key="2">
    <source>
        <dbReference type="Proteomes" id="UP000237105"/>
    </source>
</evidence>
<dbReference type="OrthoDB" id="773117at2759"/>
<accession>A0A2P5DQQ1</accession>
<dbReference type="EMBL" id="JXTB01000023">
    <property type="protein sequence ID" value="PON75607.1"/>
    <property type="molecule type" value="Genomic_DNA"/>
</dbReference>
<dbReference type="Proteomes" id="UP000237105">
    <property type="component" value="Unassembled WGS sequence"/>
</dbReference>
<keyword evidence="2" id="KW-1185">Reference proteome</keyword>
<comment type="caution">
    <text evidence="1">The sequence shown here is derived from an EMBL/GenBank/DDBJ whole genome shotgun (WGS) entry which is preliminary data.</text>
</comment>